<dbReference type="Proteomes" id="UP000593561">
    <property type="component" value="Unassembled WGS sequence"/>
</dbReference>
<organism evidence="1 2">
    <name type="scientific">Gossypium davidsonii</name>
    <name type="common">Davidson's cotton</name>
    <name type="synonym">Gossypium klotzschianum subsp. davidsonii</name>
    <dbReference type="NCBI Taxonomy" id="34287"/>
    <lineage>
        <taxon>Eukaryota</taxon>
        <taxon>Viridiplantae</taxon>
        <taxon>Streptophyta</taxon>
        <taxon>Embryophyta</taxon>
        <taxon>Tracheophyta</taxon>
        <taxon>Spermatophyta</taxon>
        <taxon>Magnoliopsida</taxon>
        <taxon>eudicotyledons</taxon>
        <taxon>Gunneridae</taxon>
        <taxon>Pentapetalae</taxon>
        <taxon>rosids</taxon>
        <taxon>malvids</taxon>
        <taxon>Malvales</taxon>
        <taxon>Malvaceae</taxon>
        <taxon>Malvoideae</taxon>
        <taxon>Gossypium</taxon>
    </lineage>
</organism>
<evidence type="ECO:0000313" key="2">
    <source>
        <dbReference type="Proteomes" id="UP000593561"/>
    </source>
</evidence>
<proteinExistence type="predicted"/>
<accession>A0A7J8RQ70</accession>
<dbReference type="AlphaFoldDB" id="A0A7J8RQ70"/>
<protein>
    <submittedName>
        <fullName evidence="1">Uncharacterized protein</fullName>
    </submittedName>
</protein>
<keyword evidence="2" id="KW-1185">Reference proteome</keyword>
<dbReference type="EMBL" id="JABFAC010000006">
    <property type="protein sequence ID" value="MBA0615476.1"/>
    <property type="molecule type" value="Genomic_DNA"/>
</dbReference>
<name>A0A7J8RQ70_GOSDV</name>
<reference evidence="1 2" key="1">
    <citation type="journal article" date="2019" name="Genome Biol. Evol.">
        <title>Insights into the evolution of the New World diploid cottons (Gossypium, subgenus Houzingenia) based on genome sequencing.</title>
        <authorList>
            <person name="Grover C.E."/>
            <person name="Arick M.A. 2nd"/>
            <person name="Thrash A."/>
            <person name="Conover J.L."/>
            <person name="Sanders W.S."/>
            <person name="Peterson D.G."/>
            <person name="Frelichowski J.E."/>
            <person name="Scheffler J.A."/>
            <person name="Scheffler B.E."/>
            <person name="Wendel J.F."/>
        </authorList>
    </citation>
    <scope>NUCLEOTIDE SEQUENCE [LARGE SCALE GENOMIC DNA]</scope>
    <source>
        <strain evidence="1">27</strain>
        <tissue evidence="1">Leaf</tissue>
    </source>
</reference>
<gene>
    <name evidence="1" type="ORF">Godav_015609</name>
</gene>
<sequence>MLDLSRNLIHLRWLLELIDFRAADELSWGSTHVKVPLVNYATVDMHQTDRMLRQFRFRQPILVTLEVLDGEHKIYLQQSNMN</sequence>
<evidence type="ECO:0000313" key="1">
    <source>
        <dbReference type="EMBL" id="MBA0615476.1"/>
    </source>
</evidence>
<comment type="caution">
    <text evidence="1">The sequence shown here is derived from an EMBL/GenBank/DDBJ whole genome shotgun (WGS) entry which is preliminary data.</text>
</comment>